<feature type="disulfide bond" description="Redox-active" evidence="7">
    <location>
        <begin position="35"/>
        <end position="38"/>
    </location>
</feature>
<evidence type="ECO:0000313" key="9">
    <source>
        <dbReference type="EMBL" id="EAY08465.1"/>
    </source>
</evidence>
<evidence type="ECO:0000256" key="1">
    <source>
        <dbReference type="ARBA" id="ARBA00004496"/>
    </source>
</evidence>
<dbReference type="AlphaFoldDB" id="A2EFR4"/>
<comment type="similarity">
    <text evidence="4">Belongs to the thioredoxin family. Plant H-type subfamily.</text>
</comment>
<protein>
    <recommendedName>
        <fullName evidence="5">Thioredoxin</fullName>
    </recommendedName>
</protein>
<dbReference type="InterPro" id="IPR005746">
    <property type="entry name" value="Thioredoxin"/>
</dbReference>
<feature type="site" description="Contributes to redox potential value" evidence="6">
    <location>
        <position position="36"/>
    </location>
</feature>
<dbReference type="InterPro" id="IPR050620">
    <property type="entry name" value="Thioredoxin_H-type-like"/>
</dbReference>
<dbReference type="InterPro" id="IPR017937">
    <property type="entry name" value="Thioredoxin_CS"/>
</dbReference>
<evidence type="ECO:0000259" key="8">
    <source>
        <dbReference type="PROSITE" id="PS51352"/>
    </source>
</evidence>
<dbReference type="PANTHER" id="PTHR10438">
    <property type="entry name" value="THIOREDOXIN"/>
    <property type="match status" value="1"/>
</dbReference>
<dbReference type="SMR" id="A2EFR4"/>
<comment type="subcellular location">
    <subcellularLocation>
        <location evidence="1">Cytoplasm</location>
    </subcellularLocation>
</comment>
<reference evidence="9" key="2">
    <citation type="journal article" date="2007" name="Science">
        <title>Draft genome sequence of the sexually transmitted pathogen Trichomonas vaginalis.</title>
        <authorList>
            <person name="Carlton J.M."/>
            <person name="Hirt R.P."/>
            <person name="Silva J.C."/>
            <person name="Delcher A.L."/>
            <person name="Schatz M."/>
            <person name="Zhao Q."/>
            <person name="Wortman J.R."/>
            <person name="Bidwell S.L."/>
            <person name="Alsmark U.C.M."/>
            <person name="Besteiro S."/>
            <person name="Sicheritz-Ponten T."/>
            <person name="Noel C.J."/>
            <person name="Dacks J.B."/>
            <person name="Foster P.G."/>
            <person name="Simillion C."/>
            <person name="Van de Peer Y."/>
            <person name="Miranda-Saavedra D."/>
            <person name="Barton G.J."/>
            <person name="Westrop G.D."/>
            <person name="Mueller S."/>
            <person name="Dessi D."/>
            <person name="Fiori P.L."/>
            <person name="Ren Q."/>
            <person name="Paulsen I."/>
            <person name="Zhang H."/>
            <person name="Bastida-Corcuera F.D."/>
            <person name="Simoes-Barbosa A."/>
            <person name="Brown M.T."/>
            <person name="Hayes R.D."/>
            <person name="Mukherjee M."/>
            <person name="Okumura C.Y."/>
            <person name="Schneider R."/>
            <person name="Smith A.J."/>
            <person name="Vanacova S."/>
            <person name="Villalvazo M."/>
            <person name="Haas B.J."/>
            <person name="Pertea M."/>
            <person name="Feldblyum T.V."/>
            <person name="Utterback T.R."/>
            <person name="Shu C.L."/>
            <person name="Osoegawa K."/>
            <person name="de Jong P.J."/>
            <person name="Hrdy I."/>
            <person name="Horvathova L."/>
            <person name="Zubacova Z."/>
            <person name="Dolezal P."/>
            <person name="Malik S.B."/>
            <person name="Logsdon J.M. Jr."/>
            <person name="Henze K."/>
            <person name="Gupta A."/>
            <person name="Wang C.C."/>
            <person name="Dunne R.L."/>
            <person name="Upcroft J.A."/>
            <person name="Upcroft P."/>
            <person name="White O."/>
            <person name="Salzberg S.L."/>
            <person name="Tang P."/>
            <person name="Chiu C.-H."/>
            <person name="Lee Y.-S."/>
            <person name="Embley T.M."/>
            <person name="Coombs G.H."/>
            <person name="Mottram J.C."/>
            <person name="Tachezy J."/>
            <person name="Fraser-Liggett C.M."/>
            <person name="Johnson P.J."/>
        </authorList>
    </citation>
    <scope>NUCLEOTIDE SEQUENCE [LARGE SCALE GENOMIC DNA]</scope>
    <source>
        <strain evidence="9">G3</strain>
    </source>
</reference>
<evidence type="ECO:0000313" key="10">
    <source>
        <dbReference type="Proteomes" id="UP000001542"/>
    </source>
</evidence>
<feature type="site" description="Contributes to redox potential value" evidence="6">
    <location>
        <position position="37"/>
    </location>
</feature>
<dbReference type="EMBL" id="DS113377">
    <property type="protein sequence ID" value="EAY08465.1"/>
    <property type="molecule type" value="Genomic_DNA"/>
</dbReference>
<evidence type="ECO:0000256" key="7">
    <source>
        <dbReference type="PIRSR" id="PIRSR000077-4"/>
    </source>
</evidence>
<gene>
    <name evidence="9" type="ORF">TVAG_145440</name>
</gene>
<evidence type="ECO:0000256" key="3">
    <source>
        <dbReference type="ARBA" id="ARBA00023157"/>
    </source>
</evidence>
<dbReference type="RefSeq" id="XP_001320688.1">
    <property type="nucleotide sequence ID" value="XM_001320653.1"/>
</dbReference>
<evidence type="ECO:0000256" key="6">
    <source>
        <dbReference type="PIRSR" id="PIRSR000077-1"/>
    </source>
</evidence>
<dbReference type="PIRSF" id="PIRSF000077">
    <property type="entry name" value="Thioredoxin"/>
    <property type="match status" value="1"/>
</dbReference>
<dbReference type="InterPro" id="IPR036249">
    <property type="entry name" value="Thioredoxin-like_sf"/>
</dbReference>
<dbReference type="GO" id="GO:0005737">
    <property type="term" value="C:cytoplasm"/>
    <property type="evidence" value="ECO:0007669"/>
    <property type="project" value="UniProtKB-SubCell"/>
</dbReference>
<dbReference type="eggNOG" id="KOG0907">
    <property type="taxonomic scope" value="Eukaryota"/>
</dbReference>
<dbReference type="Pfam" id="PF00085">
    <property type="entry name" value="Thioredoxin"/>
    <property type="match status" value="1"/>
</dbReference>
<keyword evidence="3 7" id="KW-1015">Disulfide bond</keyword>
<dbReference type="InterPro" id="IPR013766">
    <property type="entry name" value="Thioredoxin_domain"/>
</dbReference>
<feature type="domain" description="Thioredoxin" evidence="8">
    <location>
        <begin position="1"/>
        <end position="112"/>
    </location>
</feature>
<dbReference type="Proteomes" id="UP000001542">
    <property type="component" value="Unassembled WGS sequence"/>
</dbReference>
<dbReference type="PROSITE" id="PS00194">
    <property type="entry name" value="THIOREDOXIN_1"/>
    <property type="match status" value="1"/>
</dbReference>
<dbReference type="KEGG" id="tva:4766365"/>
<dbReference type="GO" id="GO:0015035">
    <property type="term" value="F:protein-disulfide reductase activity"/>
    <property type="evidence" value="ECO:0007669"/>
    <property type="project" value="InterPro"/>
</dbReference>
<evidence type="ECO:0000256" key="5">
    <source>
        <dbReference type="PIRNR" id="PIRNR000077"/>
    </source>
</evidence>
<feature type="active site" description="Nucleophile" evidence="6">
    <location>
        <position position="38"/>
    </location>
</feature>
<dbReference type="InParanoid" id="A2EFR4"/>
<dbReference type="CDD" id="cd02947">
    <property type="entry name" value="TRX_family"/>
    <property type="match status" value="1"/>
</dbReference>
<dbReference type="PRINTS" id="PR00421">
    <property type="entry name" value="THIOREDOXIN"/>
</dbReference>
<dbReference type="PROSITE" id="PS51352">
    <property type="entry name" value="THIOREDOXIN_2"/>
    <property type="match status" value="1"/>
</dbReference>
<evidence type="ECO:0000256" key="2">
    <source>
        <dbReference type="ARBA" id="ARBA00022490"/>
    </source>
</evidence>
<proteinExistence type="inferred from homology"/>
<feature type="active site" description="Nucleophile" evidence="6">
    <location>
        <position position="35"/>
    </location>
</feature>
<name>A2EFR4_TRIV3</name>
<feature type="site" description="Deprotonates C-terminal active site Cys" evidence="6">
    <location>
        <position position="29"/>
    </location>
</feature>
<dbReference type="STRING" id="5722.A2EFR4"/>
<dbReference type="SUPFAM" id="SSF52833">
    <property type="entry name" value="Thioredoxin-like"/>
    <property type="match status" value="1"/>
</dbReference>
<dbReference type="FunCoup" id="A2EFR4">
    <property type="interactions" value="422"/>
</dbReference>
<keyword evidence="10" id="KW-1185">Reference proteome</keyword>
<keyword evidence="2" id="KW-0963">Cytoplasm</keyword>
<dbReference type="VEuPathDB" id="TrichDB:TVAG_145440"/>
<dbReference type="Gene3D" id="3.40.30.10">
    <property type="entry name" value="Glutaredoxin"/>
    <property type="match status" value="1"/>
</dbReference>
<accession>A2EFR4</accession>
<dbReference type="VEuPathDB" id="TrichDB:TVAGG3_0445620"/>
<reference evidence="9" key="1">
    <citation type="submission" date="2006-10" db="EMBL/GenBank/DDBJ databases">
        <authorList>
            <person name="Amadeo P."/>
            <person name="Zhao Q."/>
            <person name="Wortman J."/>
            <person name="Fraser-Liggett C."/>
            <person name="Carlton J."/>
        </authorList>
    </citation>
    <scope>NUCLEOTIDE SEQUENCE</scope>
    <source>
        <strain evidence="9">G3</strain>
    </source>
</reference>
<dbReference type="OrthoDB" id="2121326at2759"/>
<organism evidence="9 10">
    <name type="scientific">Trichomonas vaginalis (strain ATCC PRA-98 / G3)</name>
    <dbReference type="NCBI Taxonomy" id="412133"/>
    <lineage>
        <taxon>Eukaryota</taxon>
        <taxon>Metamonada</taxon>
        <taxon>Parabasalia</taxon>
        <taxon>Trichomonadida</taxon>
        <taxon>Trichomonadidae</taxon>
        <taxon>Trichomonas</taxon>
    </lineage>
</organism>
<sequence length="112" mass="12289">MSAGIIHFNGNLQDLKNEIRQAKGLVVVDFFATWCGPCQRLGQILPTIAEANKDVTFIKVDVDQNGPVAEQFGVSSIPQINFVKPEGEDYKVLDTIIGADVAKIKANIEKFK</sequence>
<evidence type="ECO:0000256" key="4">
    <source>
        <dbReference type="ARBA" id="ARBA00038353"/>
    </source>
</evidence>
<dbReference type="PANTHER" id="PTHR10438:SF468">
    <property type="entry name" value="THIOREDOXIN-1-RELATED"/>
    <property type="match status" value="1"/>
</dbReference>
<keyword evidence="7" id="KW-0676">Redox-active center</keyword>
<dbReference type="OMA" id="CYADWCS"/>